<dbReference type="InterPro" id="IPR002307">
    <property type="entry name" value="Tyr-tRNA-ligase"/>
</dbReference>
<dbReference type="KEGG" id="ave:Arcve_1597"/>
<dbReference type="HAMAP" id="MF_02008">
    <property type="entry name" value="Tyr_tRNA_synth_type3"/>
    <property type="match status" value="1"/>
</dbReference>
<evidence type="ECO:0000256" key="3">
    <source>
        <dbReference type="ARBA" id="ARBA00022741"/>
    </source>
</evidence>
<evidence type="ECO:0000313" key="9">
    <source>
        <dbReference type="EMBL" id="AEA47597.1"/>
    </source>
</evidence>
<comment type="subcellular location">
    <subcellularLocation>
        <location evidence="8">Cytoplasm</location>
    </subcellularLocation>
</comment>
<gene>
    <name evidence="8" type="primary">tyrS</name>
    <name evidence="9" type="ordered locus">Arcve_1597</name>
</gene>
<dbReference type="Pfam" id="PF00579">
    <property type="entry name" value="tRNA-synt_1b"/>
    <property type="match status" value="1"/>
</dbReference>
<dbReference type="InterPro" id="IPR023684">
    <property type="entry name" value="Tyr-tRNA-ligase_3"/>
</dbReference>
<comment type="function">
    <text evidence="8">Catalyzes the attachment of tyrosine to tRNA(Tyr) in a two-step reaction: tyrosine is first activated by ATP to form Tyr-AMP and then transferred to the acceptor end of tRNA(Tyr).</text>
</comment>
<dbReference type="PANTHER" id="PTHR46264">
    <property type="entry name" value="TYROSINE-TRNA LIGASE"/>
    <property type="match status" value="1"/>
</dbReference>
<accession>F2KPR9</accession>
<dbReference type="GO" id="GO:0006437">
    <property type="term" value="P:tyrosyl-tRNA aminoacylation"/>
    <property type="evidence" value="ECO:0007669"/>
    <property type="project" value="UniProtKB-UniRule"/>
</dbReference>
<sequence length="329" mass="37430">MDIDSRVALVTRNAVEIVTEDELRTLLETNEKPRAYVGYEPSGEIHLGHLMTVNKLIDLQNAGFDVVVLLADVHAYLNEKGDFEEIERIAEYNKQAFIALGLEENKTEFVLGSSYQLSRDYVLDVLKMARITTLNRARRSMDEVSRRKEDPMVSQMVYPLMQALDIAHLKIDLAVGGMDQRKIHMLARENLPRLGYLSPVCLHTPILLGLDGQKMSSSKGNYISVRDSEEEVEKKLRKAYCPAGQVEDNPIIQIMQYHIFPRFEKVVVERDEKYGGDIEYNSFDELVSDFASKKLHPADLKKAAAKYLNKLLEASRRKLAEFQAGCSCE</sequence>
<feature type="short sequence motif" description="'KMSKS' region" evidence="8">
    <location>
        <begin position="214"/>
        <end position="218"/>
    </location>
</feature>
<evidence type="ECO:0000256" key="5">
    <source>
        <dbReference type="ARBA" id="ARBA00022917"/>
    </source>
</evidence>
<dbReference type="InterPro" id="IPR050489">
    <property type="entry name" value="Tyr-tRNA_synthase"/>
</dbReference>
<dbReference type="SUPFAM" id="SSF52374">
    <property type="entry name" value="Nucleotidylyl transferase"/>
    <property type="match status" value="1"/>
</dbReference>
<dbReference type="InterPro" id="IPR001412">
    <property type="entry name" value="aa-tRNA-synth_I_CS"/>
</dbReference>
<feature type="binding site" evidence="8">
    <location>
        <position position="36"/>
    </location>
    <ligand>
        <name>L-tyrosine</name>
        <dbReference type="ChEBI" id="CHEBI:58315"/>
    </ligand>
</feature>
<dbReference type="InterPro" id="IPR002305">
    <property type="entry name" value="aa-tRNA-synth_Ic"/>
</dbReference>
<evidence type="ECO:0000256" key="8">
    <source>
        <dbReference type="HAMAP-Rule" id="MF_02008"/>
    </source>
</evidence>
<feature type="binding site" evidence="8">
    <location>
        <position position="217"/>
    </location>
    <ligand>
        <name>ATP</name>
        <dbReference type="ChEBI" id="CHEBI:30616"/>
    </ligand>
</feature>
<dbReference type="STRING" id="693661.Arcve_1597"/>
<dbReference type="Gene3D" id="1.10.240.10">
    <property type="entry name" value="Tyrosyl-Transfer RNA Synthetase"/>
    <property type="match status" value="1"/>
</dbReference>
<keyword evidence="4 8" id="KW-0067">ATP-binding</keyword>
<dbReference type="Gene3D" id="3.40.50.620">
    <property type="entry name" value="HUPs"/>
    <property type="match status" value="1"/>
</dbReference>
<keyword evidence="5 8" id="KW-0648">Protein biosynthesis</keyword>
<evidence type="ECO:0000256" key="2">
    <source>
        <dbReference type="ARBA" id="ARBA00022598"/>
    </source>
</evidence>
<dbReference type="GO" id="GO:0005737">
    <property type="term" value="C:cytoplasm"/>
    <property type="evidence" value="ECO:0007669"/>
    <property type="project" value="UniProtKB-SubCell"/>
</dbReference>
<dbReference type="NCBIfam" id="NF006330">
    <property type="entry name" value="PRK08560.1"/>
    <property type="match status" value="1"/>
</dbReference>
<evidence type="ECO:0000256" key="1">
    <source>
        <dbReference type="ARBA" id="ARBA00022490"/>
    </source>
</evidence>
<dbReference type="PIRSF" id="PIRSF006588">
    <property type="entry name" value="TyrRS_arch_euk"/>
    <property type="match status" value="1"/>
</dbReference>
<comment type="similarity">
    <text evidence="8">Belongs to the class-I aminoacyl-tRNA synthetase family. TyrS type 3 subfamily.</text>
</comment>
<comment type="subunit">
    <text evidence="8">Homodimer.</text>
</comment>
<keyword evidence="2 8" id="KW-0436">Ligase</keyword>
<dbReference type="InterPro" id="IPR014729">
    <property type="entry name" value="Rossmann-like_a/b/a_fold"/>
</dbReference>
<reference evidence="9 10" key="1">
    <citation type="submission" date="2011-03" db="EMBL/GenBank/DDBJ databases">
        <title>The complete genome of Archaeoglobus veneficus SNP6.</title>
        <authorList>
            <consortium name="US DOE Joint Genome Institute (JGI-PGF)"/>
            <person name="Lucas S."/>
            <person name="Copeland A."/>
            <person name="Lapidus A."/>
            <person name="Bruce D."/>
            <person name="Goodwin L."/>
            <person name="Pitluck S."/>
            <person name="Kyrpides N."/>
            <person name="Mavromatis K."/>
            <person name="Pagani I."/>
            <person name="Ivanova N."/>
            <person name="Mikhailova N."/>
            <person name="Lu M."/>
            <person name="Detter J.C."/>
            <person name="Tapia R."/>
            <person name="Han C."/>
            <person name="Land M."/>
            <person name="Hauser L."/>
            <person name="Markowitz V."/>
            <person name="Cheng J.-F."/>
            <person name="Hugenholtz P."/>
            <person name="Woyke T."/>
            <person name="Wu D."/>
            <person name="Spring S."/>
            <person name="Brambilla E."/>
            <person name="Klenk H.-P."/>
            <person name="Eisen J.A."/>
        </authorList>
    </citation>
    <scope>NUCLEOTIDE SEQUENCE [LARGE SCALE GENOMIC DNA]</scope>
    <source>
        <strain evidence="10">SNP6</strain>
    </source>
</reference>
<dbReference type="OrthoDB" id="8389at2157"/>
<dbReference type="HOGENOM" id="CLU_035267_0_1_2"/>
<feature type="binding site" evidence="8">
    <location>
        <position position="158"/>
    </location>
    <ligand>
        <name>L-tyrosine</name>
        <dbReference type="ChEBI" id="CHEBI:58315"/>
    </ligand>
</feature>
<organism evidence="9 10">
    <name type="scientific">Archaeoglobus veneficus (strain DSM 11195 / SNP6)</name>
    <dbReference type="NCBI Taxonomy" id="693661"/>
    <lineage>
        <taxon>Archaea</taxon>
        <taxon>Methanobacteriati</taxon>
        <taxon>Methanobacteriota</taxon>
        <taxon>Archaeoglobi</taxon>
        <taxon>Archaeoglobales</taxon>
        <taxon>Archaeoglobaceae</taxon>
        <taxon>Archaeoglobus</taxon>
    </lineage>
</organism>
<feature type="binding site" evidence="8">
    <location>
        <position position="162"/>
    </location>
    <ligand>
        <name>L-tyrosine</name>
        <dbReference type="ChEBI" id="CHEBI:58315"/>
    </ligand>
</feature>
<comment type="catalytic activity">
    <reaction evidence="7 8">
        <text>tRNA(Tyr) + L-tyrosine + ATP = L-tyrosyl-tRNA(Tyr) + AMP + diphosphate + H(+)</text>
        <dbReference type="Rhea" id="RHEA:10220"/>
        <dbReference type="Rhea" id="RHEA-COMP:9706"/>
        <dbReference type="Rhea" id="RHEA-COMP:9707"/>
        <dbReference type="ChEBI" id="CHEBI:15378"/>
        <dbReference type="ChEBI" id="CHEBI:30616"/>
        <dbReference type="ChEBI" id="CHEBI:33019"/>
        <dbReference type="ChEBI" id="CHEBI:58315"/>
        <dbReference type="ChEBI" id="CHEBI:78442"/>
        <dbReference type="ChEBI" id="CHEBI:78536"/>
        <dbReference type="ChEBI" id="CHEBI:456215"/>
        <dbReference type="EC" id="6.1.1.1"/>
    </reaction>
</comment>
<dbReference type="GeneID" id="10394722"/>
<dbReference type="PRINTS" id="PR01040">
    <property type="entry name" value="TRNASYNTHTYR"/>
</dbReference>
<feature type="binding site" evidence="8">
    <location>
        <position position="165"/>
    </location>
    <ligand>
        <name>L-tyrosine</name>
        <dbReference type="ChEBI" id="CHEBI:58315"/>
    </ligand>
</feature>
<dbReference type="AlphaFoldDB" id="F2KPR9"/>
<dbReference type="PROSITE" id="PS00178">
    <property type="entry name" value="AA_TRNA_LIGASE_I"/>
    <property type="match status" value="1"/>
</dbReference>
<dbReference type="PANTHER" id="PTHR46264:SF4">
    <property type="entry name" value="TYROSINE--TRNA LIGASE, CYTOPLASMIC"/>
    <property type="match status" value="1"/>
</dbReference>
<dbReference type="CDD" id="cd00805">
    <property type="entry name" value="TyrRS_core"/>
    <property type="match status" value="1"/>
</dbReference>
<evidence type="ECO:0000313" key="10">
    <source>
        <dbReference type="Proteomes" id="UP000008136"/>
    </source>
</evidence>
<dbReference type="EC" id="6.1.1.1" evidence="8"/>
<dbReference type="Proteomes" id="UP000008136">
    <property type="component" value="Chromosome"/>
</dbReference>
<evidence type="ECO:0000256" key="6">
    <source>
        <dbReference type="ARBA" id="ARBA00023146"/>
    </source>
</evidence>
<keyword evidence="3 8" id="KW-0547">Nucleotide-binding</keyword>
<evidence type="ECO:0000256" key="7">
    <source>
        <dbReference type="ARBA" id="ARBA00048248"/>
    </source>
</evidence>
<dbReference type="InterPro" id="IPR023617">
    <property type="entry name" value="Tyr-tRNA-ligase_arc/euk-type"/>
</dbReference>
<feature type="binding site" evidence="8">
    <location>
        <position position="180"/>
    </location>
    <ligand>
        <name>L-tyrosine</name>
        <dbReference type="ChEBI" id="CHEBI:58315"/>
    </ligand>
</feature>
<dbReference type="EMBL" id="CP002588">
    <property type="protein sequence ID" value="AEA47597.1"/>
    <property type="molecule type" value="Genomic_DNA"/>
</dbReference>
<dbReference type="GO" id="GO:0005524">
    <property type="term" value="F:ATP binding"/>
    <property type="evidence" value="ECO:0007669"/>
    <property type="project" value="UniProtKB-UniRule"/>
</dbReference>
<keyword evidence="6 8" id="KW-0030">Aminoacyl-tRNA synthetase</keyword>
<feature type="short sequence motif" description="'HIGH' region" evidence="8">
    <location>
        <begin position="41"/>
        <end position="49"/>
    </location>
</feature>
<dbReference type="RefSeq" id="WP_013684254.1">
    <property type="nucleotide sequence ID" value="NC_015320.1"/>
</dbReference>
<dbReference type="eggNOG" id="arCOG01886">
    <property type="taxonomic scope" value="Archaea"/>
</dbReference>
<name>F2KPR9_ARCVS</name>
<dbReference type="NCBIfam" id="TIGR00234">
    <property type="entry name" value="tyrS"/>
    <property type="match status" value="1"/>
</dbReference>
<protein>
    <recommendedName>
        <fullName evidence="8">Tyrosine--tRNA ligase</fullName>
        <ecNumber evidence="8">6.1.1.1</ecNumber>
    </recommendedName>
    <alternativeName>
        <fullName evidence="8">Tyrosyl-tRNA synthetase</fullName>
        <shortName evidence="8">TyrRS</shortName>
    </alternativeName>
</protein>
<dbReference type="GO" id="GO:0004831">
    <property type="term" value="F:tyrosine-tRNA ligase activity"/>
    <property type="evidence" value="ECO:0007669"/>
    <property type="project" value="UniProtKB-UniRule"/>
</dbReference>
<keyword evidence="10" id="KW-1185">Reference proteome</keyword>
<keyword evidence="1 8" id="KW-0963">Cytoplasm</keyword>
<proteinExistence type="inferred from homology"/>
<evidence type="ECO:0000256" key="4">
    <source>
        <dbReference type="ARBA" id="ARBA00022840"/>
    </source>
</evidence>